<dbReference type="PRINTS" id="PR00134">
    <property type="entry name" value="GLHYDRLASE10"/>
</dbReference>
<keyword evidence="5" id="KW-0964">Secreted</keyword>
<dbReference type="PROSITE" id="PS51760">
    <property type="entry name" value="GH10_2"/>
    <property type="match status" value="1"/>
</dbReference>
<evidence type="ECO:0000256" key="2">
    <source>
        <dbReference type="ARBA" id="ARBA00004613"/>
    </source>
</evidence>
<keyword evidence="10 12" id="KW-0326">Glycosidase</keyword>
<evidence type="ECO:0000259" key="11">
    <source>
        <dbReference type="PROSITE" id="PS51760"/>
    </source>
</evidence>
<sequence>MAELFSSRGKFFGTATNLPYDDEQYMSILESNEFSQITPENAMKLESLVPHAPRQYDWTTADDVAGWASRNNKKLRCHSLIWYNHLPNWLASGRYDNATLLSIMTDHIKTVVNRYRFVCEAWDVVSEALNEDGNLRDDNIWYELIGPAFIPIAFQAAAEADPDAQLYYNDYNIEKSGRKVDGVKNIIDLIRASGARIDGVGVEGHFISTQVPEYDDMASWMREFTDKGVDVVFSELDVRIRLPGDHSKRGQQREEYGTICAACKNNSRCRGITVWDFTDKYSWIPDHFDGYGDACMWNDDLEKKPAYQGCSDVFEDDD</sequence>
<dbReference type="PANTHER" id="PTHR31490">
    <property type="entry name" value="GLYCOSYL HYDROLASE"/>
    <property type="match status" value="1"/>
</dbReference>
<dbReference type="GO" id="GO:0031176">
    <property type="term" value="F:endo-1,4-beta-xylanase activity"/>
    <property type="evidence" value="ECO:0007669"/>
    <property type="project" value="UniProtKB-EC"/>
</dbReference>
<proteinExistence type="inferred from homology"/>
<evidence type="ECO:0000256" key="3">
    <source>
        <dbReference type="ARBA" id="ARBA00004851"/>
    </source>
</evidence>
<organism evidence="12 13">
    <name type="scientific">Lineolata rhizophorae</name>
    <dbReference type="NCBI Taxonomy" id="578093"/>
    <lineage>
        <taxon>Eukaryota</taxon>
        <taxon>Fungi</taxon>
        <taxon>Dikarya</taxon>
        <taxon>Ascomycota</taxon>
        <taxon>Pezizomycotina</taxon>
        <taxon>Dothideomycetes</taxon>
        <taxon>Dothideomycetes incertae sedis</taxon>
        <taxon>Lineolatales</taxon>
        <taxon>Lineolataceae</taxon>
        <taxon>Lineolata</taxon>
    </lineage>
</organism>
<dbReference type="InterPro" id="IPR017853">
    <property type="entry name" value="GH"/>
</dbReference>
<keyword evidence="6 12" id="KW-0858">Xylan degradation</keyword>
<dbReference type="EC" id="3.2.1.8" evidence="10"/>
<comment type="catalytic activity">
    <reaction evidence="1 10">
        <text>Endohydrolysis of (1-&gt;4)-beta-D-xylosidic linkages in xylans.</text>
        <dbReference type="EC" id="3.2.1.8"/>
    </reaction>
</comment>
<comment type="subcellular location">
    <subcellularLocation>
        <location evidence="2">Secreted</location>
    </subcellularLocation>
</comment>
<evidence type="ECO:0000256" key="9">
    <source>
        <dbReference type="ARBA" id="ARBA00023326"/>
    </source>
</evidence>
<accession>A0A6A6P9A6</accession>
<dbReference type="OrthoDB" id="3055998at2759"/>
<dbReference type="InterPro" id="IPR044846">
    <property type="entry name" value="GH10"/>
</dbReference>
<evidence type="ECO:0000256" key="5">
    <source>
        <dbReference type="ARBA" id="ARBA00022525"/>
    </source>
</evidence>
<dbReference type="SUPFAM" id="SSF51445">
    <property type="entry name" value="(Trans)glycosidases"/>
    <property type="match status" value="1"/>
</dbReference>
<reference evidence="12" key="1">
    <citation type="journal article" date="2020" name="Stud. Mycol.">
        <title>101 Dothideomycetes genomes: a test case for predicting lifestyles and emergence of pathogens.</title>
        <authorList>
            <person name="Haridas S."/>
            <person name="Albert R."/>
            <person name="Binder M."/>
            <person name="Bloem J."/>
            <person name="Labutti K."/>
            <person name="Salamov A."/>
            <person name="Andreopoulos B."/>
            <person name="Baker S."/>
            <person name="Barry K."/>
            <person name="Bills G."/>
            <person name="Bluhm B."/>
            <person name="Cannon C."/>
            <person name="Castanera R."/>
            <person name="Culley D."/>
            <person name="Daum C."/>
            <person name="Ezra D."/>
            <person name="Gonzalez J."/>
            <person name="Henrissat B."/>
            <person name="Kuo A."/>
            <person name="Liang C."/>
            <person name="Lipzen A."/>
            <person name="Lutzoni F."/>
            <person name="Magnuson J."/>
            <person name="Mondo S."/>
            <person name="Nolan M."/>
            <person name="Ohm R."/>
            <person name="Pangilinan J."/>
            <person name="Park H.-J."/>
            <person name="Ramirez L."/>
            <person name="Alfaro M."/>
            <person name="Sun H."/>
            <person name="Tritt A."/>
            <person name="Yoshinaga Y."/>
            <person name="Zwiers L.-H."/>
            <person name="Turgeon B."/>
            <person name="Goodwin S."/>
            <person name="Spatafora J."/>
            <person name="Crous P."/>
            <person name="Grigoriev I."/>
        </authorList>
    </citation>
    <scope>NUCLEOTIDE SEQUENCE</scope>
    <source>
        <strain evidence="12">ATCC 16933</strain>
    </source>
</reference>
<keyword evidence="7 10" id="KW-0378">Hydrolase</keyword>
<dbReference type="Proteomes" id="UP000799766">
    <property type="component" value="Unassembled WGS sequence"/>
</dbReference>
<evidence type="ECO:0000256" key="10">
    <source>
        <dbReference type="RuleBase" id="RU361174"/>
    </source>
</evidence>
<comment type="pathway">
    <text evidence="3">Glycan degradation; xylan degradation.</text>
</comment>
<evidence type="ECO:0000256" key="6">
    <source>
        <dbReference type="ARBA" id="ARBA00022651"/>
    </source>
</evidence>
<evidence type="ECO:0000313" key="12">
    <source>
        <dbReference type="EMBL" id="KAF2460469.1"/>
    </source>
</evidence>
<dbReference type="EMBL" id="MU001673">
    <property type="protein sequence ID" value="KAF2460469.1"/>
    <property type="molecule type" value="Genomic_DNA"/>
</dbReference>
<comment type="similarity">
    <text evidence="4 10">Belongs to the glycosyl hydrolase 10 (cellulase F) family.</text>
</comment>
<dbReference type="PANTHER" id="PTHR31490:SF35">
    <property type="entry name" value="ENDO-1,4-BETA-XYLANASE"/>
    <property type="match status" value="1"/>
</dbReference>
<dbReference type="AlphaFoldDB" id="A0A6A6P9A6"/>
<evidence type="ECO:0000313" key="13">
    <source>
        <dbReference type="Proteomes" id="UP000799766"/>
    </source>
</evidence>
<name>A0A6A6P9A6_9PEZI</name>
<evidence type="ECO:0000256" key="4">
    <source>
        <dbReference type="ARBA" id="ARBA00007495"/>
    </source>
</evidence>
<feature type="domain" description="GH10" evidence="11">
    <location>
        <begin position="1"/>
        <end position="313"/>
    </location>
</feature>
<dbReference type="InterPro" id="IPR001000">
    <property type="entry name" value="GH10_dom"/>
</dbReference>
<keyword evidence="13" id="KW-1185">Reference proteome</keyword>
<keyword evidence="8 10" id="KW-0119">Carbohydrate metabolism</keyword>
<evidence type="ECO:0000256" key="1">
    <source>
        <dbReference type="ARBA" id="ARBA00000681"/>
    </source>
</evidence>
<dbReference type="GO" id="GO:0045493">
    <property type="term" value="P:xylan catabolic process"/>
    <property type="evidence" value="ECO:0007669"/>
    <property type="project" value="UniProtKB-KW"/>
</dbReference>
<evidence type="ECO:0000256" key="8">
    <source>
        <dbReference type="ARBA" id="ARBA00023277"/>
    </source>
</evidence>
<dbReference type="SMART" id="SM00633">
    <property type="entry name" value="Glyco_10"/>
    <property type="match status" value="1"/>
</dbReference>
<evidence type="ECO:0000256" key="7">
    <source>
        <dbReference type="ARBA" id="ARBA00022801"/>
    </source>
</evidence>
<dbReference type="Gene3D" id="3.20.20.80">
    <property type="entry name" value="Glycosidases"/>
    <property type="match status" value="1"/>
</dbReference>
<dbReference type="Pfam" id="PF00331">
    <property type="entry name" value="Glyco_hydro_10"/>
    <property type="match status" value="1"/>
</dbReference>
<gene>
    <name evidence="12" type="ORF">BDY21DRAFT_298462</name>
</gene>
<protein>
    <recommendedName>
        <fullName evidence="10">Beta-xylanase</fullName>
        <ecNumber evidence="10">3.2.1.8</ecNumber>
    </recommendedName>
</protein>
<keyword evidence="9 10" id="KW-0624">Polysaccharide degradation</keyword>
<dbReference type="GO" id="GO:0005576">
    <property type="term" value="C:extracellular region"/>
    <property type="evidence" value="ECO:0007669"/>
    <property type="project" value="UniProtKB-SubCell"/>
</dbReference>